<keyword evidence="4 6" id="KW-1133">Transmembrane helix</keyword>
<reference evidence="8" key="1">
    <citation type="submission" date="2021-02" db="EMBL/GenBank/DDBJ databases">
        <title>Genome sequence Cadophora malorum strain M34.</title>
        <authorList>
            <person name="Stefanovic E."/>
            <person name="Vu D."/>
            <person name="Scully C."/>
            <person name="Dijksterhuis J."/>
            <person name="Roader J."/>
            <person name="Houbraken J."/>
        </authorList>
    </citation>
    <scope>NUCLEOTIDE SEQUENCE</scope>
    <source>
        <strain evidence="8">M34</strain>
    </source>
</reference>
<evidence type="ECO:0000256" key="6">
    <source>
        <dbReference type="SAM" id="Phobius"/>
    </source>
</evidence>
<feature type="transmembrane region" description="Helical" evidence="6">
    <location>
        <begin position="187"/>
        <end position="207"/>
    </location>
</feature>
<dbReference type="GO" id="GO:0016020">
    <property type="term" value="C:membrane"/>
    <property type="evidence" value="ECO:0007669"/>
    <property type="project" value="UniProtKB-SubCell"/>
</dbReference>
<comment type="similarity">
    <text evidence="2">Belongs to the major facilitator superfamily. Sugar transporter (TC 2.A.1.1) family.</text>
</comment>
<evidence type="ECO:0000256" key="2">
    <source>
        <dbReference type="ARBA" id="ARBA00010992"/>
    </source>
</evidence>
<dbReference type="InterPro" id="IPR020846">
    <property type="entry name" value="MFS_dom"/>
</dbReference>
<evidence type="ECO:0000259" key="7">
    <source>
        <dbReference type="PROSITE" id="PS50850"/>
    </source>
</evidence>
<feature type="transmembrane region" description="Helical" evidence="6">
    <location>
        <begin position="342"/>
        <end position="361"/>
    </location>
</feature>
<comment type="subcellular location">
    <subcellularLocation>
        <location evidence="1">Membrane</location>
        <topology evidence="1">Multi-pass membrane protein</topology>
    </subcellularLocation>
</comment>
<dbReference type="PANTHER" id="PTHR48022:SF33">
    <property type="entry name" value="SUGAR PERMEASE, PUTATIVE (AFU_ORTHOLOGUE AFUA_6G12040)-RELATED"/>
    <property type="match status" value="1"/>
</dbReference>
<evidence type="ECO:0000256" key="5">
    <source>
        <dbReference type="ARBA" id="ARBA00023136"/>
    </source>
</evidence>
<dbReference type="Pfam" id="PF00083">
    <property type="entry name" value="Sugar_tr"/>
    <property type="match status" value="1"/>
</dbReference>
<keyword evidence="9" id="KW-1185">Reference proteome</keyword>
<dbReference type="InterPro" id="IPR005828">
    <property type="entry name" value="MFS_sugar_transport-like"/>
</dbReference>
<dbReference type="PANTHER" id="PTHR48022">
    <property type="entry name" value="PLASTIDIC GLUCOSE TRANSPORTER 4"/>
    <property type="match status" value="1"/>
</dbReference>
<evidence type="ECO:0000256" key="4">
    <source>
        <dbReference type="ARBA" id="ARBA00022989"/>
    </source>
</evidence>
<feature type="transmembrane region" description="Helical" evidence="6">
    <location>
        <begin position="227"/>
        <end position="245"/>
    </location>
</feature>
<name>A0A8H7WJC9_9HELO</name>
<feature type="domain" description="Major facilitator superfamily (MFS) profile" evidence="7">
    <location>
        <begin position="49"/>
        <end position="491"/>
    </location>
</feature>
<protein>
    <recommendedName>
        <fullName evidence="7">Major facilitator superfamily (MFS) profile domain-containing protein</fullName>
    </recommendedName>
</protein>
<feature type="transmembrane region" description="Helical" evidence="6">
    <location>
        <begin position="307"/>
        <end position="330"/>
    </location>
</feature>
<dbReference type="InterPro" id="IPR036259">
    <property type="entry name" value="MFS_trans_sf"/>
</dbReference>
<feature type="transmembrane region" description="Helical" evidence="6">
    <location>
        <begin position="436"/>
        <end position="457"/>
    </location>
</feature>
<sequence>MADKVPDFEHVDMASSLTAAEQLGDRISDAERQETLWQAVKTHKRIILHSTAAFGAGMVYGYDTIANGATISMPGFEIYFGGVTPEGELYVPSIWASLWTAMSYLLQAMGGFLIGFVSDSFGRKWPCVGSCMISIVGVGIQFAATSRGMLLAGKMVNGLAIGCLFATATAWASEISPMRLRGAIQSAIILFMFFMQAIGLVVVRMFVPNITTNGFQAVFAIQWTWPILTGLLFVFMPESPSWLLLKGRSEEARKSLARLHGADRDIDARLAHMALGVRLEEEQSLRHGTGTYTDLFRGSSLKRTLTVMWMFIGFGFTGACLLAQGIYFLVIAGLEPIHAYDVSIGGFGIAIFAIVGSWFFMEKSGRRSIFLVGAAGNCIVMFVIGGLYYTHAKGALWAVAVIMNLLIAWQAVTLVSTAWAITGEMSSYRLRAKTQGIAVISNALSTWLFTFTVAYIYNVDAGNLGIRAGFVYGGGSLLFFVVSYLLVPDLRGFSTEEVDWLYENKIPVRNIREYEGKAKEAVSAMEAIMGHQKESA</sequence>
<dbReference type="PROSITE" id="PS50850">
    <property type="entry name" value="MFS"/>
    <property type="match status" value="1"/>
</dbReference>
<feature type="transmembrane region" description="Helical" evidence="6">
    <location>
        <begin position="368"/>
        <end position="389"/>
    </location>
</feature>
<dbReference type="AlphaFoldDB" id="A0A8H7WJC9"/>
<accession>A0A8H7WJC9</accession>
<dbReference type="SUPFAM" id="SSF103473">
    <property type="entry name" value="MFS general substrate transporter"/>
    <property type="match status" value="1"/>
</dbReference>
<feature type="transmembrane region" description="Helical" evidence="6">
    <location>
        <begin position="395"/>
        <end position="415"/>
    </location>
</feature>
<dbReference type="PROSITE" id="PS00216">
    <property type="entry name" value="SUGAR_TRANSPORT_1"/>
    <property type="match status" value="1"/>
</dbReference>
<evidence type="ECO:0000313" key="9">
    <source>
        <dbReference type="Proteomes" id="UP000664132"/>
    </source>
</evidence>
<organism evidence="8 9">
    <name type="scientific">Cadophora malorum</name>
    <dbReference type="NCBI Taxonomy" id="108018"/>
    <lineage>
        <taxon>Eukaryota</taxon>
        <taxon>Fungi</taxon>
        <taxon>Dikarya</taxon>
        <taxon>Ascomycota</taxon>
        <taxon>Pezizomycotina</taxon>
        <taxon>Leotiomycetes</taxon>
        <taxon>Helotiales</taxon>
        <taxon>Ploettnerulaceae</taxon>
        <taxon>Cadophora</taxon>
    </lineage>
</organism>
<dbReference type="Gene3D" id="1.20.1250.20">
    <property type="entry name" value="MFS general substrate transporter like domains"/>
    <property type="match status" value="1"/>
</dbReference>
<feature type="transmembrane region" description="Helical" evidence="6">
    <location>
        <begin position="469"/>
        <end position="487"/>
    </location>
</feature>
<keyword evidence="3 6" id="KW-0812">Transmembrane</keyword>
<dbReference type="InterPro" id="IPR050360">
    <property type="entry name" value="MFS_Sugar_Transporters"/>
</dbReference>
<evidence type="ECO:0000256" key="3">
    <source>
        <dbReference type="ARBA" id="ARBA00022692"/>
    </source>
</evidence>
<gene>
    <name evidence="8" type="ORF">IFR04_000925</name>
</gene>
<keyword evidence="5 6" id="KW-0472">Membrane</keyword>
<proteinExistence type="inferred from homology"/>
<evidence type="ECO:0000313" key="8">
    <source>
        <dbReference type="EMBL" id="KAG4425981.1"/>
    </source>
</evidence>
<dbReference type="EMBL" id="JAFJYH010000006">
    <property type="protein sequence ID" value="KAG4425981.1"/>
    <property type="molecule type" value="Genomic_DNA"/>
</dbReference>
<dbReference type="GO" id="GO:0005351">
    <property type="term" value="F:carbohydrate:proton symporter activity"/>
    <property type="evidence" value="ECO:0007669"/>
    <property type="project" value="TreeGrafter"/>
</dbReference>
<dbReference type="InterPro" id="IPR005829">
    <property type="entry name" value="Sugar_transporter_CS"/>
</dbReference>
<evidence type="ECO:0000256" key="1">
    <source>
        <dbReference type="ARBA" id="ARBA00004141"/>
    </source>
</evidence>
<feature type="transmembrane region" description="Helical" evidence="6">
    <location>
        <begin position="94"/>
        <end position="118"/>
    </location>
</feature>
<dbReference type="FunFam" id="1.20.1250.20:FF:000078">
    <property type="entry name" value="MFS maltose transporter, putative"/>
    <property type="match status" value="1"/>
</dbReference>
<feature type="transmembrane region" description="Helical" evidence="6">
    <location>
        <begin position="125"/>
        <end position="144"/>
    </location>
</feature>
<comment type="caution">
    <text evidence="8">The sequence shown here is derived from an EMBL/GenBank/DDBJ whole genome shotgun (WGS) entry which is preliminary data.</text>
</comment>
<dbReference type="Proteomes" id="UP000664132">
    <property type="component" value="Unassembled WGS sequence"/>
</dbReference>
<feature type="transmembrane region" description="Helical" evidence="6">
    <location>
        <begin position="156"/>
        <end position="175"/>
    </location>
</feature>
<dbReference type="OrthoDB" id="6612291at2759"/>